<accession>A0A2P2NUM8</accession>
<evidence type="ECO:0000313" key="1">
    <source>
        <dbReference type="EMBL" id="MBX46061.1"/>
    </source>
</evidence>
<dbReference type="EMBL" id="GGEC01065577">
    <property type="protein sequence ID" value="MBX46061.1"/>
    <property type="molecule type" value="Transcribed_RNA"/>
</dbReference>
<proteinExistence type="predicted"/>
<dbReference type="AlphaFoldDB" id="A0A2P2NUM8"/>
<organism evidence="1">
    <name type="scientific">Rhizophora mucronata</name>
    <name type="common">Asiatic mangrove</name>
    <dbReference type="NCBI Taxonomy" id="61149"/>
    <lineage>
        <taxon>Eukaryota</taxon>
        <taxon>Viridiplantae</taxon>
        <taxon>Streptophyta</taxon>
        <taxon>Embryophyta</taxon>
        <taxon>Tracheophyta</taxon>
        <taxon>Spermatophyta</taxon>
        <taxon>Magnoliopsida</taxon>
        <taxon>eudicotyledons</taxon>
        <taxon>Gunneridae</taxon>
        <taxon>Pentapetalae</taxon>
        <taxon>rosids</taxon>
        <taxon>fabids</taxon>
        <taxon>Malpighiales</taxon>
        <taxon>Rhizophoraceae</taxon>
        <taxon>Rhizophora</taxon>
    </lineage>
</organism>
<sequence length="39" mass="4147">MGMVISVGFGRISSDHDVVKSEVRAICSLKNVGSIAKRV</sequence>
<protein>
    <submittedName>
        <fullName evidence="1">Uncharacterized protein</fullName>
    </submittedName>
</protein>
<reference evidence="1" key="1">
    <citation type="submission" date="2018-02" db="EMBL/GenBank/DDBJ databases">
        <title>Rhizophora mucronata_Transcriptome.</title>
        <authorList>
            <person name="Meera S.P."/>
            <person name="Sreeshan A."/>
            <person name="Augustine A."/>
        </authorList>
    </citation>
    <scope>NUCLEOTIDE SEQUENCE</scope>
    <source>
        <tissue evidence="1">Leaf</tissue>
    </source>
</reference>
<name>A0A2P2NUM8_RHIMU</name>